<feature type="transmembrane region" description="Helical" evidence="1">
    <location>
        <begin position="12"/>
        <end position="31"/>
    </location>
</feature>
<sequence>MAEASVRTRTTIPWLDAVRFAAALIVVLYHYTAYDLRTGIYPVTRYGNLGVPLFFIISGLVIAMSLEAAATPVRFLVNRATRLYPAFVVCSAITVAYVAFFTSGPFFTVRDVLVNLTMFGELLHGRLINGSYWTLAVEWVFYLLMFGLWCGAGRRALPLFLWAWLAISAVGIWVPLGALPRALVSHSAPFFIAGAALYLISTGKGGRTMPALVVASFPVALYWTLYKLDDGHFPEPPSQWAVIAVITACYLLVAALALRPRWTRAGPVIVQLAGRASYPLYLLHETIGAQVLHRFYRPGASGVLLIAVLVCAMVAASVALAVLVEQPLIDAIKRRLASGRGRGEAVAHAAPTATPAQQDLQ</sequence>
<feature type="transmembrane region" description="Helical" evidence="1">
    <location>
        <begin position="208"/>
        <end position="226"/>
    </location>
</feature>
<keyword evidence="1" id="KW-0472">Membrane</keyword>
<gene>
    <name evidence="3" type="ORF">LJ656_08380</name>
</gene>
<keyword evidence="3" id="KW-0808">Transferase</keyword>
<feature type="transmembrane region" description="Helical" evidence="1">
    <location>
        <begin position="51"/>
        <end position="71"/>
    </location>
</feature>
<feature type="transmembrane region" description="Helical" evidence="1">
    <location>
        <begin position="127"/>
        <end position="149"/>
    </location>
</feature>
<evidence type="ECO:0000256" key="1">
    <source>
        <dbReference type="SAM" id="Phobius"/>
    </source>
</evidence>
<protein>
    <submittedName>
        <fullName evidence="3">Acyltransferase</fullName>
    </submittedName>
</protein>
<feature type="transmembrane region" description="Helical" evidence="1">
    <location>
        <begin position="182"/>
        <end position="201"/>
    </location>
</feature>
<feature type="transmembrane region" description="Helical" evidence="1">
    <location>
        <begin position="156"/>
        <end position="176"/>
    </location>
</feature>
<feature type="transmembrane region" description="Helical" evidence="1">
    <location>
        <begin position="238"/>
        <end position="258"/>
    </location>
</feature>
<dbReference type="InterPro" id="IPR002656">
    <property type="entry name" value="Acyl_transf_3_dom"/>
</dbReference>
<reference evidence="3 4" key="1">
    <citation type="submission" date="2021-11" db="EMBL/GenBank/DDBJ databases">
        <authorList>
            <person name="Oh E.-T."/>
            <person name="Kim S.-B."/>
        </authorList>
    </citation>
    <scope>NUCLEOTIDE SEQUENCE [LARGE SCALE GENOMIC DNA]</scope>
    <source>
        <strain evidence="3 4">MMS20-SJTR3</strain>
    </source>
</reference>
<organism evidence="3 4">
    <name type="scientific">Paraburkholderia sejongensis</name>
    <dbReference type="NCBI Taxonomy" id="2886946"/>
    <lineage>
        <taxon>Bacteria</taxon>
        <taxon>Pseudomonadati</taxon>
        <taxon>Pseudomonadota</taxon>
        <taxon>Betaproteobacteria</taxon>
        <taxon>Burkholderiales</taxon>
        <taxon>Burkholderiaceae</taxon>
        <taxon>Paraburkholderia</taxon>
    </lineage>
</organism>
<dbReference type="EMBL" id="JAJITD010000003">
    <property type="protein sequence ID" value="MCC8392602.1"/>
    <property type="molecule type" value="Genomic_DNA"/>
</dbReference>
<feature type="domain" description="Acyltransferase 3" evidence="2">
    <location>
        <begin position="13"/>
        <end position="321"/>
    </location>
</feature>
<accession>A0ABS8JRW3</accession>
<dbReference type="PANTHER" id="PTHR23028">
    <property type="entry name" value="ACETYLTRANSFERASE"/>
    <property type="match status" value="1"/>
</dbReference>
<dbReference type="Pfam" id="PF01757">
    <property type="entry name" value="Acyl_transf_3"/>
    <property type="match status" value="1"/>
</dbReference>
<dbReference type="RefSeq" id="WP_230508800.1">
    <property type="nucleotide sequence ID" value="NZ_JAJITD010000003.1"/>
</dbReference>
<evidence type="ECO:0000313" key="3">
    <source>
        <dbReference type="EMBL" id="MCC8392602.1"/>
    </source>
</evidence>
<name>A0ABS8JRW3_9BURK</name>
<comment type="caution">
    <text evidence="3">The sequence shown here is derived from an EMBL/GenBank/DDBJ whole genome shotgun (WGS) entry which is preliminary data.</text>
</comment>
<keyword evidence="3" id="KW-0012">Acyltransferase</keyword>
<feature type="transmembrane region" description="Helical" evidence="1">
    <location>
        <begin position="302"/>
        <end position="324"/>
    </location>
</feature>
<keyword evidence="1" id="KW-0812">Transmembrane</keyword>
<dbReference type="InterPro" id="IPR050879">
    <property type="entry name" value="Acyltransferase_3"/>
</dbReference>
<dbReference type="Proteomes" id="UP001431019">
    <property type="component" value="Unassembled WGS sequence"/>
</dbReference>
<proteinExistence type="predicted"/>
<keyword evidence="1" id="KW-1133">Transmembrane helix</keyword>
<evidence type="ECO:0000313" key="4">
    <source>
        <dbReference type="Proteomes" id="UP001431019"/>
    </source>
</evidence>
<keyword evidence="4" id="KW-1185">Reference proteome</keyword>
<dbReference type="PANTHER" id="PTHR23028:SF53">
    <property type="entry name" value="ACYL_TRANSF_3 DOMAIN-CONTAINING PROTEIN"/>
    <property type="match status" value="1"/>
</dbReference>
<feature type="transmembrane region" description="Helical" evidence="1">
    <location>
        <begin position="83"/>
        <end position="107"/>
    </location>
</feature>
<dbReference type="GO" id="GO:0016746">
    <property type="term" value="F:acyltransferase activity"/>
    <property type="evidence" value="ECO:0007669"/>
    <property type="project" value="UniProtKB-KW"/>
</dbReference>
<evidence type="ECO:0000259" key="2">
    <source>
        <dbReference type="Pfam" id="PF01757"/>
    </source>
</evidence>